<dbReference type="KEGG" id="gtt:GUITHDRAFT_105480"/>
<proteinExistence type="predicted"/>
<reference evidence="3" key="2">
    <citation type="submission" date="2012-11" db="EMBL/GenBank/DDBJ databases">
        <authorList>
            <person name="Kuo A."/>
            <person name="Curtis B.A."/>
            <person name="Tanifuji G."/>
            <person name="Burki F."/>
            <person name="Gruber A."/>
            <person name="Irimia M."/>
            <person name="Maruyama S."/>
            <person name="Arias M.C."/>
            <person name="Ball S.G."/>
            <person name="Gile G.H."/>
            <person name="Hirakawa Y."/>
            <person name="Hopkins J.F."/>
            <person name="Rensing S.A."/>
            <person name="Schmutz J."/>
            <person name="Symeonidi A."/>
            <person name="Elias M."/>
            <person name="Eveleigh R.J."/>
            <person name="Herman E.K."/>
            <person name="Klute M.J."/>
            <person name="Nakayama T."/>
            <person name="Obornik M."/>
            <person name="Reyes-Prieto A."/>
            <person name="Armbrust E.V."/>
            <person name="Aves S.J."/>
            <person name="Beiko R.G."/>
            <person name="Coutinho P."/>
            <person name="Dacks J.B."/>
            <person name="Durnford D.G."/>
            <person name="Fast N.M."/>
            <person name="Green B.R."/>
            <person name="Grisdale C."/>
            <person name="Hempe F."/>
            <person name="Henrissat B."/>
            <person name="Hoppner M.P."/>
            <person name="Ishida K.-I."/>
            <person name="Kim E."/>
            <person name="Koreny L."/>
            <person name="Kroth P.G."/>
            <person name="Liu Y."/>
            <person name="Malik S.-B."/>
            <person name="Maier U.G."/>
            <person name="McRose D."/>
            <person name="Mock T."/>
            <person name="Neilson J.A."/>
            <person name="Onodera N.T."/>
            <person name="Poole A.M."/>
            <person name="Pritham E.J."/>
            <person name="Richards T.A."/>
            <person name="Rocap G."/>
            <person name="Roy S.W."/>
            <person name="Sarai C."/>
            <person name="Schaack S."/>
            <person name="Shirato S."/>
            <person name="Slamovits C.H."/>
            <person name="Spencer D.F."/>
            <person name="Suzuki S."/>
            <person name="Worden A.Z."/>
            <person name="Zauner S."/>
            <person name="Barry K."/>
            <person name="Bell C."/>
            <person name="Bharti A.K."/>
            <person name="Crow J.A."/>
            <person name="Grimwood J."/>
            <person name="Kramer R."/>
            <person name="Lindquist E."/>
            <person name="Lucas S."/>
            <person name="Salamov A."/>
            <person name="McFadden G.I."/>
            <person name="Lane C.E."/>
            <person name="Keeling P.J."/>
            <person name="Gray M.W."/>
            <person name="Grigoriev I.V."/>
            <person name="Archibald J.M."/>
        </authorList>
    </citation>
    <scope>NUCLEOTIDE SEQUENCE</scope>
    <source>
        <strain evidence="3">CCMP2712</strain>
    </source>
</reference>
<dbReference type="PaxDb" id="55529-EKX48856"/>
<evidence type="ECO:0000313" key="3">
    <source>
        <dbReference type="Proteomes" id="UP000011087"/>
    </source>
</evidence>
<protein>
    <submittedName>
        <fullName evidence="1 2">Uncharacterized protein</fullName>
    </submittedName>
</protein>
<name>L1JK48_GUITC</name>
<accession>L1JK48</accession>
<dbReference type="RefSeq" id="XP_005835836.1">
    <property type="nucleotide sequence ID" value="XM_005835779.1"/>
</dbReference>
<dbReference type="EnsemblProtists" id="EKX48856">
    <property type="protein sequence ID" value="EKX48856"/>
    <property type="gene ID" value="GUITHDRAFT_105480"/>
</dbReference>
<organism evidence="1">
    <name type="scientific">Guillardia theta (strain CCMP2712)</name>
    <name type="common">Cryptophyte</name>
    <dbReference type="NCBI Taxonomy" id="905079"/>
    <lineage>
        <taxon>Eukaryota</taxon>
        <taxon>Cryptophyceae</taxon>
        <taxon>Pyrenomonadales</taxon>
        <taxon>Geminigeraceae</taxon>
        <taxon>Guillardia</taxon>
    </lineage>
</organism>
<keyword evidence="3" id="KW-1185">Reference proteome</keyword>
<gene>
    <name evidence="1" type="ORF">GUITHDRAFT_105480</name>
</gene>
<evidence type="ECO:0000313" key="1">
    <source>
        <dbReference type="EMBL" id="EKX48856.1"/>
    </source>
</evidence>
<dbReference type="HOGENOM" id="CLU_2488160_0_0_1"/>
<sequence length="87" mass="9771">MSYFCNPYTGQQTNVTVGTHGMNDGYVPVPHQPPLPNQSWLKGGNRWVYDEIYGYGQRPIDGVWDGPEARVPAIDRVLAPPPWSELD</sequence>
<dbReference type="GeneID" id="17305418"/>
<evidence type="ECO:0000313" key="2">
    <source>
        <dbReference type="EnsemblProtists" id="EKX48856"/>
    </source>
</evidence>
<dbReference type="Proteomes" id="UP000011087">
    <property type="component" value="Unassembled WGS sequence"/>
</dbReference>
<reference evidence="1 3" key="1">
    <citation type="journal article" date="2012" name="Nature">
        <title>Algal genomes reveal evolutionary mosaicism and the fate of nucleomorphs.</title>
        <authorList>
            <consortium name="DOE Joint Genome Institute"/>
            <person name="Curtis B.A."/>
            <person name="Tanifuji G."/>
            <person name="Burki F."/>
            <person name="Gruber A."/>
            <person name="Irimia M."/>
            <person name="Maruyama S."/>
            <person name="Arias M.C."/>
            <person name="Ball S.G."/>
            <person name="Gile G.H."/>
            <person name="Hirakawa Y."/>
            <person name="Hopkins J.F."/>
            <person name="Kuo A."/>
            <person name="Rensing S.A."/>
            <person name="Schmutz J."/>
            <person name="Symeonidi A."/>
            <person name="Elias M."/>
            <person name="Eveleigh R.J."/>
            <person name="Herman E.K."/>
            <person name="Klute M.J."/>
            <person name="Nakayama T."/>
            <person name="Obornik M."/>
            <person name="Reyes-Prieto A."/>
            <person name="Armbrust E.V."/>
            <person name="Aves S.J."/>
            <person name="Beiko R.G."/>
            <person name="Coutinho P."/>
            <person name="Dacks J.B."/>
            <person name="Durnford D.G."/>
            <person name="Fast N.M."/>
            <person name="Green B.R."/>
            <person name="Grisdale C.J."/>
            <person name="Hempel F."/>
            <person name="Henrissat B."/>
            <person name="Hoppner M.P."/>
            <person name="Ishida K."/>
            <person name="Kim E."/>
            <person name="Koreny L."/>
            <person name="Kroth P.G."/>
            <person name="Liu Y."/>
            <person name="Malik S.B."/>
            <person name="Maier U.G."/>
            <person name="McRose D."/>
            <person name="Mock T."/>
            <person name="Neilson J.A."/>
            <person name="Onodera N.T."/>
            <person name="Poole A.M."/>
            <person name="Pritham E.J."/>
            <person name="Richards T.A."/>
            <person name="Rocap G."/>
            <person name="Roy S.W."/>
            <person name="Sarai C."/>
            <person name="Schaack S."/>
            <person name="Shirato S."/>
            <person name="Slamovits C.H."/>
            <person name="Spencer D.F."/>
            <person name="Suzuki S."/>
            <person name="Worden A.Z."/>
            <person name="Zauner S."/>
            <person name="Barry K."/>
            <person name="Bell C."/>
            <person name="Bharti A.K."/>
            <person name="Crow J.A."/>
            <person name="Grimwood J."/>
            <person name="Kramer R."/>
            <person name="Lindquist E."/>
            <person name="Lucas S."/>
            <person name="Salamov A."/>
            <person name="McFadden G.I."/>
            <person name="Lane C.E."/>
            <person name="Keeling P.J."/>
            <person name="Gray M.W."/>
            <person name="Grigoriev I.V."/>
            <person name="Archibald J.M."/>
        </authorList>
    </citation>
    <scope>NUCLEOTIDE SEQUENCE</scope>
    <source>
        <strain evidence="1 3">CCMP2712</strain>
    </source>
</reference>
<reference evidence="2" key="3">
    <citation type="submission" date="2016-03" db="UniProtKB">
        <authorList>
            <consortium name="EnsemblProtists"/>
        </authorList>
    </citation>
    <scope>IDENTIFICATION</scope>
</reference>
<dbReference type="EMBL" id="JH992984">
    <property type="protein sequence ID" value="EKX48856.1"/>
    <property type="molecule type" value="Genomic_DNA"/>
</dbReference>
<dbReference type="AlphaFoldDB" id="L1JK48"/>